<reference evidence="1 2" key="1">
    <citation type="journal article" date="2024" name="bioRxiv">
        <title>A reference genome for Trichogramma kaykai: A tiny desert-dwelling parasitoid wasp with competing sex-ratio distorters.</title>
        <authorList>
            <person name="Culotta J."/>
            <person name="Lindsey A.R."/>
        </authorList>
    </citation>
    <scope>NUCLEOTIDE SEQUENCE [LARGE SCALE GENOMIC DNA]</scope>
    <source>
        <strain evidence="1 2">KSX58</strain>
    </source>
</reference>
<gene>
    <name evidence="1" type="ORF">TKK_015213</name>
</gene>
<evidence type="ECO:0000313" key="1">
    <source>
        <dbReference type="EMBL" id="KAL3389853.1"/>
    </source>
</evidence>
<dbReference type="EMBL" id="JBJJXI010000122">
    <property type="protein sequence ID" value="KAL3389853.1"/>
    <property type="molecule type" value="Genomic_DNA"/>
</dbReference>
<comment type="caution">
    <text evidence="1">The sequence shown here is derived from an EMBL/GenBank/DDBJ whole genome shotgun (WGS) entry which is preliminary data.</text>
</comment>
<proteinExistence type="predicted"/>
<dbReference type="Proteomes" id="UP001627154">
    <property type="component" value="Unassembled WGS sequence"/>
</dbReference>
<dbReference type="AlphaFoldDB" id="A0ABD2WAB1"/>
<organism evidence="1 2">
    <name type="scientific">Trichogramma kaykai</name>
    <dbReference type="NCBI Taxonomy" id="54128"/>
    <lineage>
        <taxon>Eukaryota</taxon>
        <taxon>Metazoa</taxon>
        <taxon>Ecdysozoa</taxon>
        <taxon>Arthropoda</taxon>
        <taxon>Hexapoda</taxon>
        <taxon>Insecta</taxon>
        <taxon>Pterygota</taxon>
        <taxon>Neoptera</taxon>
        <taxon>Endopterygota</taxon>
        <taxon>Hymenoptera</taxon>
        <taxon>Apocrita</taxon>
        <taxon>Proctotrupomorpha</taxon>
        <taxon>Chalcidoidea</taxon>
        <taxon>Trichogrammatidae</taxon>
        <taxon>Trichogramma</taxon>
    </lineage>
</organism>
<sequence>MFQTISTRVNFYIRVLRYYKCATNGCNATAQMVEGIDKLVPIKPHHITSCPSQKKEDTIIEIEEWLKEKLTDRYWKFNDLWKEANKKYPEAECFINVIPITSKLKKWRSTKFPVKAKDMAQFINQINNEEYNLILNYEEHKVSAIPVEDTDKFKHVLLYDSEFVQQNFENCTHLFIDATFKSRPSLSDCLQLLIVMGVLSGHAVPLFYVPMSRKTKAAYESVFNQILRVHDFKNVKIIMSDFEWPLRNAIKSCFSIGTAVGLEDYDVDKEISTSEEALRVEKRQRNALKRAKKRLDEHGIQYSCSKLT</sequence>
<accession>A0ABD2WAB1</accession>
<name>A0ABD2WAB1_9HYME</name>
<evidence type="ECO:0000313" key="2">
    <source>
        <dbReference type="Proteomes" id="UP001627154"/>
    </source>
</evidence>
<keyword evidence="2" id="KW-1185">Reference proteome</keyword>
<evidence type="ECO:0008006" key="3">
    <source>
        <dbReference type="Google" id="ProtNLM"/>
    </source>
</evidence>
<protein>
    <recommendedName>
        <fullName evidence="3">MULE transposase domain-containing protein</fullName>
    </recommendedName>
</protein>